<proteinExistence type="predicted"/>
<dbReference type="AlphaFoldDB" id="A0A3M6U2E9"/>
<evidence type="ECO:0000256" key="1">
    <source>
        <dbReference type="SAM" id="MobiDB-lite"/>
    </source>
</evidence>
<feature type="compositionally biased region" description="Basic and acidic residues" evidence="1">
    <location>
        <begin position="35"/>
        <end position="54"/>
    </location>
</feature>
<evidence type="ECO:0000313" key="2">
    <source>
        <dbReference type="EMBL" id="RMX47832.1"/>
    </source>
</evidence>
<dbReference type="Proteomes" id="UP000275408">
    <property type="component" value="Unassembled WGS sequence"/>
</dbReference>
<protein>
    <submittedName>
        <fullName evidence="2">Uncharacterized protein</fullName>
    </submittedName>
</protein>
<dbReference type="EMBL" id="RCHS01002370">
    <property type="protein sequence ID" value="RMX47832.1"/>
    <property type="molecule type" value="Genomic_DNA"/>
</dbReference>
<reference evidence="2 3" key="1">
    <citation type="journal article" date="2018" name="Sci. Rep.">
        <title>Comparative analysis of the Pocillopora damicornis genome highlights role of immune system in coral evolution.</title>
        <authorList>
            <person name="Cunning R."/>
            <person name="Bay R.A."/>
            <person name="Gillette P."/>
            <person name="Baker A.C."/>
            <person name="Traylor-Knowles N."/>
        </authorList>
    </citation>
    <scope>NUCLEOTIDE SEQUENCE [LARGE SCALE GENOMIC DNA]</scope>
    <source>
        <strain evidence="2">RSMAS</strain>
        <tissue evidence="2">Whole animal</tissue>
    </source>
</reference>
<gene>
    <name evidence="2" type="ORF">pdam_00008540</name>
</gene>
<feature type="region of interest" description="Disordered" evidence="1">
    <location>
        <begin position="35"/>
        <end position="75"/>
    </location>
</feature>
<organism evidence="2 3">
    <name type="scientific">Pocillopora damicornis</name>
    <name type="common">Cauliflower coral</name>
    <name type="synonym">Millepora damicornis</name>
    <dbReference type="NCBI Taxonomy" id="46731"/>
    <lineage>
        <taxon>Eukaryota</taxon>
        <taxon>Metazoa</taxon>
        <taxon>Cnidaria</taxon>
        <taxon>Anthozoa</taxon>
        <taxon>Hexacorallia</taxon>
        <taxon>Scleractinia</taxon>
        <taxon>Astrocoeniina</taxon>
        <taxon>Pocilloporidae</taxon>
        <taxon>Pocillopora</taxon>
    </lineage>
</organism>
<evidence type="ECO:0000313" key="3">
    <source>
        <dbReference type="Proteomes" id="UP000275408"/>
    </source>
</evidence>
<name>A0A3M6U2E9_POCDA</name>
<sequence>MFENKLMKTVSDAAVITEIKAGYRWIAKKSLLLDRRQHSSSSMKEKILKERGCEENSWPPPKTQSSSGKKGMVQP</sequence>
<comment type="caution">
    <text evidence="2">The sequence shown here is derived from an EMBL/GenBank/DDBJ whole genome shotgun (WGS) entry which is preliminary data.</text>
</comment>
<keyword evidence="3" id="KW-1185">Reference proteome</keyword>
<accession>A0A3M6U2E9</accession>